<feature type="domain" description="SOCS box" evidence="4">
    <location>
        <begin position="1004"/>
        <end position="1052"/>
    </location>
</feature>
<dbReference type="EMBL" id="JACVVK020000128">
    <property type="protein sequence ID" value="KAK7490338.1"/>
    <property type="molecule type" value="Genomic_DNA"/>
</dbReference>
<feature type="repeat" description="ANK" evidence="3">
    <location>
        <begin position="824"/>
        <end position="856"/>
    </location>
</feature>
<dbReference type="InterPro" id="IPR036036">
    <property type="entry name" value="SOCS_box-like_dom_sf"/>
</dbReference>
<dbReference type="InterPro" id="IPR051165">
    <property type="entry name" value="Multifunctional_ANK_Repeat"/>
</dbReference>
<evidence type="ECO:0000256" key="1">
    <source>
        <dbReference type="ARBA" id="ARBA00022737"/>
    </source>
</evidence>
<evidence type="ECO:0000313" key="5">
    <source>
        <dbReference type="EMBL" id="KAK7490338.1"/>
    </source>
</evidence>
<keyword evidence="2 3" id="KW-0040">ANK repeat</keyword>
<dbReference type="PROSITE" id="PS50088">
    <property type="entry name" value="ANK_REPEAT"/>
    <property type="match status" value="1"/>
</dbReference>
<comment type="caution">
    <text evidence="5">The sequence shown here is derived from an EMBL/GenBank/DDBJ whole genome shotgun (WGS) entry which is preliminary data.</text>
</comment>
<dbReference type="SUPFAM" id="SSF158235">
    <property type="entry name" value="SOCS box-like"/>
    <property type="match status" value="1"/>
</dbReference>
<dbReference type="PANTHER" id="PTHR24123:SF33">
    <property type="entry name" value="PROTEIN HOS4"/>
    <property type="match status" value="1"/>
</dbReference>
<dbReference type="Pfam" id="PF07525">
    <property type="entry name" value="SOCS_box"/>
    <property type="match status" value="1"/>
</dbReference>
<dbReference type="Pfam" id="PF00023">
    <property type="entry name" value="Ank"/>
    <property type="match status" value="1"/>
</dbReference>
<proteinExistence type="predicted"/>
<name>A0ABD0KTR1_9CAEN</name>
<keyword evidence="1" id="KW-0677">Repeat</keyword>
<dbReference type="SUPFAM" id="SSF48403">
    <property type="entry name" value="Ankyrin repeat"/>
    <property type="match status" value="1"/>
</dbReference>
<dbReference type="PROSITE" id="PS50225">
    <property type="entry name" value="SOCS"/>
    <property type="match status" value="1"/>
</dbReference>
<dbReference type="InterPro" id="IPR036770">
    <property type="entry name" value="Ankyrin_rpt-contain_sf"/>
</dbReference>
<dbReference type="CDD" id="cd03716">
    <property type="entry name" value="SOCS_ASB_like"/>
    <property type="match status" value="1"/>
</dbReference>
<protein>
    <recommendedName>
        <fullName evidence="4">SOCS box domain-containing protein</fullName>
    </recommendedName>
</protein>
<evidence type="ECO:0000259" key="4">
    <source>
        <dbReference type="PROSITE" id="PS50225"/>
    </source>
</evidence>
<keyword evidence="6" id="KW-1185">Reference proteome</keyword>
<organism evidence="5 6">
    <name type="scientific">Batillaria attramentaria</name>
    <dbReference type="NCBI Taxonomy" id="370345"/>
    <lineage>
        <taxon>Eukaryota</taxon>
        <taxon>Metazoa</taxon>
        <taxon>Spiralia</taxon>
        <taxon>Lophotrochozoa</taxon>
        <taxon>Mollusca</taxon>
        <taxon>Gastropoda</taxon>
        <taxon>Caenogastropoda</taxon>
        <taxon>Sorbeoconcha</taxon>
        <taxon>Cerithioidea</taxon>
        <taxon>Batillariidae</taxon>
        <taxon>Batillaria</taxon>
    </lineage>
</organism>
<dbReference type="SMART" id="SM00248">
    <property type="entry name" value="ANK"/>
    <property type="match status" value="6"/>
</dbReference>
<evidence type="ECO:0000313" key="6">
    <source>
        <dbReference type="Proteomes" id="UP001519460"/>
    </source>
</evidence>
<dbReference type="SMART" id="SM00969">
    <property type="entry name" value="SOCS_box"/>
    <property type="match status" value="1"/>
</dbReference>
<dbReference type="PANTHER" id="PTHR24123">
    <property type="entry name" value="ANKYRIN REPEAT-CONTAINING"/>
    <property type="match status" value="1"/>
</dbReference>
<accession>A0ABD0KTR1</accession>
<dbReference type="Gene3D" id="1.25.40.20">
    <property type="entry name" value="Ankyrin repeat-containing domain"/>
    <property type="match status" value="1"/>
</dbReference>
<reference evidence="5 6" key="1">
    <citation type="journal article" date="2023" name="Sci. Data">
        <title>Genome assembly of the Korean intertidal mud-creeper Batillaria attramentaria.</title>
        <authorList>
            <person name="Patra A.K."/>
            <person name="Ho P.T."/>
            <person name="Jun S."/>
            <person name="Lee S.J."/>
            <person name="Kim Y."/>
            <person name="Won Y.J."/>
        </authorList>
    </citation>
    <scope>NUCLEOTIDE SEQUENCE [LARGE SCALE GENOMIC DNA]</scope>
    <source>
        <strain evidence="5">Wonlab-2016</strain>
    </source>
</reference>
<evidence type="ECO:0000256" key="2">
    <source>
        <dbReference type="ARBA" id="ARBA00023043"/>
    </source>
</evidence>
<dbReference type="InterPro" id="IPR001496">
    <property type="entry name" value="SOCS_box"/>
</dbReference>
<dbReference type="PROSITE" id="PS50297">
    <property type="entry name" value="ANK_REP_REGION"/>
    <property type="match status" value="1"/>
</dbReference>
<dbReference type="InterPro" id="IPR002110">
    <property type="entry name" value="Ankyrin_rpt"/>
</dbReference>
<evidence type="ECO:0000256" key="3">
    <source>
        <dbReference type="PROSITE-ProRule" id="PRU00023"/>
    </source>
</evidence>
<sequence>MTKRVHWADHLETWKEYDPEETDHRSVAERGESALLEAVRNEEWGYVGRVLREGSFSDQLRRWALTESLWHATDLNLRQDIFRHCPATLLESVLEELIKEGLWSCIAKILRFSVLHPDDERRVMETACLRCPTEDLIHLLKFAGRHVVLLLMELSARGIKQSSRLMQFTFRSSLKNRSFEDVAEWCVRWFVQSLRLDSDTFASLHQTDDDALYEVTASANIEITTFLLNRLKSRFQYKHNDKTYRRNYSKMVTETYSNTLFSVCGDGFLPEIVARLFTEYYNGCVADTMHIDIASIVTAVFAVQNISQKFQTLALARLPRVQELVRRAVFKEVVIQRDWKSTKLLADHSLYDDQRGWALGEALNERQWDVVVVLAEHGLTGDQLRKVYRQVAKRAGLDTVRQLYDQAVDMRLVCEELMAANPSRERPPNKEAIDRLRNRGEDVTKLEAEYRERQERVAKAEAEHKKRCSELEELDIWYSCCGGINFEHPLSSKQWYGRMSKLRRFAERPTGDCIHLVDKAIEHAIADNAWHVVMHLVRFGMDASKRDSVFLQALKQNQWGVARLLLEYGVSVELSRAALPELMEANQWILVARVMELSLDDTERRLVMQAALDKKEGSVVAHGISVMEGRLSVEEREVMFDQALSQGVWQAVKRLVEEKDNTGIAQRDEALVSAVEYRQWDIVAHCELHGADMDKQGSDGDTMLLKEVKDSDFEAVTELVQLGANQFLADADDLRVLDIAIDEALNYGRKEAWDTVKLLVEFHGDINRPDPTGCSPLHRLIASRNWSVRIADNVFIPDGVIKAKIIDTALLWGRDVCQKEANFHGKTALHVVSRAGLWDAIRYLVARGADPLSVTREGMTMLWMGVKNEFCPKKLLQECIKLGVSSHQPAISDTAGRVVAFPMFAALKKRSLELARMLYESGACSGPDLYRLNTDDRINRNRAQLRSATAQKPFESDEDFSGQVHTPGDNAASVNSFGSRQAELEDLNEIEELAVLEYIHQIATTPRRLTSLCRVAISHYVGVWKPRERNKRVEKLPLPRPMKDYVLFRDLTRT</sequence>
<gene>
    <name evidence="5" type="ORF">BaRGS_00018499</name>
</gene>
<dbReference type="AlphaFoldDB" id="A0ABD0KTR1"/>
<dbReference type="Proteomes" id="UP001519460">
    <property type="component" value="Unassembled WGS sequence"/>
</dbReference>